<organism evidence="12">
    <name type="scientific">Drosophila rhopaloa</name>
    <name type="common">Fruit fly</name>
    <dbReference type="NCBI Taxonomy" id="1041015"/>
    <lineage>
        <taxon>Eukaryota</taxon>
        <taxon>Metazoa</taxon>
        <taxon>Ecdysozoa</taxon>
        <taxon>Arthropoda</taxon>
        <taxon>Hexapoda</taxon>
        <taxon>Insecta</taxon>
        <taxon>Pterygota</taxon>
        <taxon>Neoptera</taxon>
        <taxon>Endopterygota</taxon>
        <taxon>Diptera</taxon>
        <taxon>Brachycera</taxon>
        <taxon>Muscomorpha</taxon>
        <taxon>Ephydroidea</taxon>
        <taxon>Drosophilidae</taxon>
        <taxon>Drosophila</taxon>
        <taxon>Sophophora</taxon>
    </lineage>
</organism>
<keyword evidence="7" id="KW-0694">RNA-binding</keyword>
<evidence type="ECO:0000256" key="6">
    <source>
        <dbReference type="ARBA" id="ARBA00047984"/>
    </source>
</evidence>
<dbReference type="InterPro" id="IPR014001">
    <property type="entry name" value="Helicase_ATP-bd"/>
</dbReference>
<keyword evidence="2 8" id="KW-0547">Nucleotide-binding</keyword>
<evidence type="ECO:0000256" key="3">
    <source>
        <dbReference type="ARBA" id="ARBA00022801"/>
    </source>
</evidence>
<gene>
    <name evidence="12 13" type="primary">LOC108037254</name>
</gene>
<feature type="compositionally biased region" description="Gly residues" evidence="9">
    <location>
        <begin position="200"/>
        <end position="214"/>
    </location>
</feature>
<dbReference type="InterPro" id="IPR004087">
    <property type="entry name" value="KH_dom"/>
</dbReference>
<dbReference type="EC" id="3.6.4.13" evidence="1"/>
<dbReference type="GO" id="GO:0005524">
    <property type="term" value="F:ATP binding"/>
    <property type="evidence" value="ECO:0007669"/>
    <property type="project" value="UniProtKB-KW"/>
</dbReference>
<dbReference type="InterPro" id="IPR001650">
    <property type="entry name" value="Helicase_C-like"/>
</dbReference>
<keyword evidence="5 8" id="KW-0067">ATP-binding</keyword>
<dbReference type="InterPro" id="IPR004088">
    <property type="entry name" value="KH_dom_type_1"/>
</dbReference>
<evidence type="ECO:0000256" key="5">
    <source>
        <dbReference type="ARBA" id="ARBA00022840"/>
    </source>
</evidence>
<dbReference type="InterPro" id="IPR036612">
    <property type="entry name" value="KH_dom_type_1_sf"/>
</dbReference>
<feature type="region of interest" description="Disordered" evidence="9">
    <location>
        <begin position="703"/>
        <end position="739"/>
    </location>
</feature>
<dbReference type="PROSITE" id="PS50084">
    <property type="entry name" value="KH_TYPE_1"/>
    <property type="match status" value="1"/>
</dbReference>
<comment type="catalytic activity">
    <reaction evidence="6">
        <text>ATP + H2O = ADP + phosphate + H(+)</text>
        <dbReference type="Rhea" id="RHEA:13065"/>
        <dbReference type="ChEBI" id="CHEBI:15377"/>
        <dbReference type="ChEBI" id="CHEBI:15378"/>
        <dbReference type="ChEBI" id="CHEBI:30616"/>
        <dbReference type="ChEBI" id="CHEBI:43474"/>
        <dbReference type="ChEBI" id="CHEBI:456216"/>
        <dbReference type="EC" id="3.6.4.13"/>
    </reaction>
</comment>
<dbReference type="RefSeq" id="XP_016969274.1">
    <property type="nucleotide sequence ID" value="XM_017113785.1"/>
</dbReference>
<dbReference type="OrthoDB" id="196131at2759"/>
<dbReference type="Gene3D" id="3.40.50.300">
    <property type="entry name" value="P-loop containing nucleotide triphosphate hydrolases"/>
    <property type="match status" value="2"/>
</dbReference>
<dbReference type="SMART" id="SM00490">
    <property type="entry name" value="HELICc"/>
    <property type="match status" value="1"/>
</dbReference>
<dbReference type="InterPro" id="IPR027417">
    <property type="entry name" value="P-loop_NTPase"/>
</dbReference>
<keyword evidence="4 8" id="KW-0347">Helicase</keyword>
<dbReference type="PROSITE" id="PS51192">
    <property type="entry name" value="HELICASE_ATP_BIND_1"/>
    <property type="match status" value="1"/>
</dbReference>
<comment type="similarity">
    <text evidence="8">Belongs to the DEAD box helicase family.</text>
</comment>
<dbReference type="SMART" id="SM00487">
    <property type="entry name" value="DEXDc"/>
    <property type="match status" value="1"/>
</dbReference>
<dbReference type="PROSITE" id="PS00039">
    <property type="entry name" value="DEAD_ATP_HELICASE"/>
    <property type="match status" value="1"/>
</dbReference>
<evidence type="ECO:0000256" key="9">
    <source>
        <dbReference type="SAM" id="MobiDB-lite"/>
    </source>
</evidence>
<dbReference type="FunFam" id="3.40.50.300:FF:000008">
    <property type="entry name" value="ATP-dependent RNA helicase RhlB"/>
    <property type="match status" value="1"/>
</dbReference>
<feature type="compositionally biased region" description="Basic and acidic residues" evidence="9">
    <location>
        <begin position="190"/>
        <end position="199"/>
    </location>
</feature>
<evidence type="ECO:0000256" key="2">
    <source>
        <dbReference type="ARBA" id="ARBA00022741"/>
    </source>
</evidence>
<dbReference type="Pfam" id="PF00271">
    <property type="entry name" value="Helicase_C"/>
    <property type="match status" value="1"/>
</dbReference>
<feature type="region of interest" description="Disordered" evidence="9">
    <location>
        <begin position="187"/>
        <end position="234"/>
    </location>
</feature>
<dbReference type="Gene3D" id="3.30.1370.10">
    <property type="entry name" value="K Homology domain, type 1"/>
    <property type="match status" value="1"/>
</dbReference>
<feature type="compositionally biased region" description="Basic and acidic residues" evidence="9">
    <location>
        <begin position="23"/>
        <end position="75"/>
    </location>
</feature>
<dbReference type="SMART" id="SM00322">
    <property type="entry name" value="KH"/>
    <property type="match status" value="1"/>
</dbReference>
<evidence type="ECO:0000256" key="8">
    <source>
        <dbReference type="RuleBase" id="RU000492"/>
    </source>
</evidence>
<dbReference type="RefSeq" id="XP_016969275.1">
    <property type="nucleotide sequence ID" value="XM_017113786.1"/>
</dbReference>
<dbReference type="GeneID" id="108037254"/>
<dbReference type="InterPro" id="IPR011545">
    <property type="entry name" value="DEAD/DEAH_box_helicase_dom"/>
</dbReference>
<dbReference type="GO" id="GO:0003724">
    <property type="term" value="F:RNA helicase activity"/>
    <property type="evidence" value="ECO:0007669"/>
    <property type="project" value="UniProtKB-EC"/>
</dbReference>
<keyword evidence="3 8" id="KW-0378">Hydrolase</keyword>
<dbReference type="SUPFAM" id="SSF54791">
    <property type="entry name" value="Eukaryotic type KH-domain (KH-domain type I)"/>
    <property type="match status" value="1"/>
</dbReference>
<evidence type="ECO:0000259" key="10">
    <source>
        <dbReference type="PROSITE" id="PS51192"/>
    </source>
</evidence>
<evidence type="ECO:0000259" key="11">
    <source>
        <dbReference type="PROSITE" id="PS51194"/>
    </source>
</evidence>
<reference evidence="12 13" key="1">
    <citation type="submission" date="2025-04" db="UniProtKB">
        <authorList>
            <consortium name="RefSeq"/>
        </authorList>
    </citation>
    <scope>IDENTIFICATION</scope>
</reference>
<proteinExistence type="inferred from homology"/>
<dbReference type="InterPro" id="IPR000629">
    <property type="entry name" value="RNA-helicase_DEAD-box_CS"/>
</dbReference>
<dbReference type="FunFam" id="3.40.50.300:FF:000079">
    <property type="entry name" value="probable ATP-dependent RNA helicase DDX17"/>
    <property type="match status" value="1"/>
</dbReference>
<evidence type="ECO:0000256" key="1">
    <source>
        <dbReference type="ARBA" id="ARBA00012552"/>
    </source>
</evidence>
<dbReference type="GO" id="GO:0003723">
    <property type="term" value="F:RNA binding"/>
    <property type="evidence" value="ECO:0007669"/>
    <property type="project" value="UniProtKB-UniRule"/>
</dbReference>
<dbReference type="CDD" id="cd18787">
    <property type="entry name" value="SF2_C_DEAD"/>
    <property type="match status" value="1"/>
</dbReference>
<feature type="compositionally biased region" description="Gly residues" evidence="9">
    <location>
        <begin position="708"/>
        <end position="732"/>
    </location>
</feature>
<evidence type="ECO:0000313" key="13">
    <source>
        <dbReference type="RefSeq" id="XP_016969275.1"/>
    </source>
</evidence>
<protein>
    <recommendedName>
        <fullName evidence="1">RNA helicase</fullName>
        <ecNumber evidence="1">3.6.4.13</ecNumber>
    </recommendedName>
</protein>
<dbReference type="Pfam" id="PF00270">
    <property type="entry name" value="DEAD"/>
    <property type="match status" value="1"/>
</dbReference>
<accession>A0A6P4DYW4</accession>
<feature type="domain" description="Helicase C-terminal" evidence="11">
    <location>
        <begin position="533"/>
        <end position="695"/>
    </location>
</feature>
<dbReference type="Pfam" id="PF00013">
    <property type="entry name" value="KH_1"/>
    <property type="match status" value="1"/>
</dbReference>
<feature type="domain" description="Helicase ATP-binding" evidence="10">
    <location>
        <begin position="346"/>
        <end position="521"/>
    </location>
</feature>
<dbReference type="PROSITE" id="PS51194">
    <property type="entry name" value="HELICASE_CTER"/>
    <property type="match status" value="1"/>
</dbReference>
<sequence>MSELDWDDPNYVEAPVKMQEYSKMNDKYERSLRRDDNSRGYGGDRKRDDYGGGRRENRDGRGYRDDYGGGRRDNPDEYGGGRRNNRDDYGGGRRNDRDNRDDYGGGRRNDRDNRDDYAGGGDFSESLSIASEMIGKVIGRAGANISRIQTDFNVRVKVDKSDLVVKISGSLQRNVSDAINYVRKQVSCDSGRDRDREGRGYGGGGGHGGEGYGRSKGSSYEFNPPASRSIPEDGDLTGTIDWAALNKASEKATAARWAKCPPLTKNFYREAPEVANLTESQIERIRADNNKITVSHVFEPKEGETAAPIPNPVWTFEQCFADYPDLLGEITKMGFPGPSPIQSQAWPILLQGHDMIGIAQTGTGKTLAFLLPGMIHTEYQCVPRGKRGGANVLVLAPTRELALQIEMEVKKYSFRDMKAVCVYGGGDRRMQISDLERGAEIIICTPGRLNDLVQANVIDVSTITYLVLDEADRMLDMGFEPQIRKVMLDIRPDRQTIMTSATWPPGVRRLAQSYMKNPMQVCVGSLDLAATHSVKQVIELLEDDTEKFNTIKSFVKNMTKSDKIIIFCGRKARVDDLSSDLTLDGFMTQCIHGNREQSDREQAIADIKSGAVHILVATDVASRGLDIEDISHVINYDFPRNIEEYVHRVGRTGRAGRKGTSISFLTREDWGMAKELIDILQEADQEVPDELHNMARRFKAMKERRAAEGGGGGGGRFGGGGGRGGGRGGGGRNFDSFNF</sequence>
<dbReference type="GO" id="GO:0016787">
    <property type="term" value="F:hydrolase activity"/>
    <property type="evidence" value="ECO:0007669"/>
    <property type="project" value="UniProtKB-KW"/>
</dbReference>
<dbReference type="CDD" id="cd17958">
    <property type="entry name" value="DEADc_DDX43_DDX53"/>
    <property type="match status" value="1"/>
</dbReference>
<feature type="compositionally biased region" description="Basic and acidic residues" evidence="9">
    <location>
        <begin position="84"/>
        <end position="117"/>
    </location>
</feature>
<name>A0A6P4DYW4_DRORH</name>
<evidence type="ECO:0000313" key="12">
    <source>
        <dbReference type="RefSeq" id="XP_016969274.1"/>
    </source>
</evidence>
<feature type="compositionally biased region" description="Acidic residues" evidence="9">
    <location>
        <begin position="1"/>
        <end position="10"/>
    </location>
</feature>
<dbReference type="GO" id="GO:0031047">
    <property type="term" value="P:regulatory ncRNA-mediated gene silencing"/>
    <property type="evidence" value="ECO:0007669"/>
    <property type="project" value="UniProtKB-ARBA"/>
</dbReference>
<dbReference type="PANTHER" id="PTHR47958">
    <property type="entry name" value="ATP-DEPENDENT RNA HELICASE DBP3"/>
    <property type="match status" value="1"/>
</dbReference>
<dbReference type="RefSeq" id="XP_016969274.2">
    <property type="nucleotide sequence ID" value="XM_017113785.2"/>
</dbReference>
<dbReference type="AlphaFoldDB" id="A0A6P4DYW4"/>
<dbReference type="SUPFAM" id="SSF52540">
    <property type="entry name" value="P-loop containing nucleoside triphosphate hydrolases"/>
    <property type="match status" value="1"/>
</dbReference>
<evidence type="ECO:0000256" key="4">
    <source>
        <dbReference type="ARBA" id="ARBA00022806"/>
    </source>
</evidence>
<feature type="region of interest" description="Disordered" evidence="9">
    <location>
        <begin position="1"/>
        <end position="119"/>
    </location>
</feature>
<evidence type="ECO:0000256" key="7">
    <source>
        <dbReference type="PROSITE-ProRule" id="PRU00117"/>
    </source>
</evidence>